<accession>A0ABT9FLK9</accession>
<organism evidence="2 3">
    <name type="scientific">Paenibacillus zeirhizosphaerae</name>
    <dbReference type="NCBI Taxonomy" id="2987519"/>
    <lineage>
        <taxon>Bacteria</taxon>
        <taxon>Bacillati</taxon>
        <taxon>Bacillota</taxon>
        <taxon>Bacilli</taxon>
        <taxon>Bacillales</taxon>
        <taxon>Paenibacillaceae</taxon>
        <taxon>Paenibacillus</taxon>
    </lineage>
</organism>
<reference evidence="2 3" key="1">
    <citation type="submission" date="2022-10" db="EMBL/GenBank/DDBJ databases">
        <title>Paenibacillus description and whole genome data of maize root bacterial community.</title>
        <authorList>
            <person name="Marton D."/>
            <person name="Farkas M."/>
            <person name="Cserhati M."/>
        </authorList>
    </citation>
    <scope>NUCLEOTIDE SEQUENCE [LARGE SCALE GENOMIC DNA]</scope>
    <source>
        <strain evidence="2 3">P96</strain>
    </source>
</reference>
<feature type="region of interest" description="Disordered" evidence="1">
    <location>
        <begin position="25"/>
        <end position="134"/>
    </location>
</feature>
<dbReference type="EMBL" id="JAPCKK010000004">
    <property type="protein sequence ID" value="MDP4095620.1"/>
    <property type="molecule type" value="Genomic_DNA"/>
</dbReference>
<proteinExistence type="predicted"/>
<name>A0ABT9FLK9_9BACL</name>
<comment type="caution">
    <text evidence="2">The sequence shown here is derived from an EMBL/GenBank/DDBJ whole genome shotgun (WGS) entry which is preliminary data.</text>
</comment>
<sequence length="134" mass="15332">MFIAFLVLAAAALIFLFVYNTRNVRKAERNSRQKPEPAKTRSKQAIEERLPERKEASKLEESKDSSVRVQESGERESGADDAYRDAIRRFAEREKQATQRAESDHGDRGSPDHSYREALRSMSKGEDGEDDKNK</sequence>
<protein>
    <submittedName>
        <fullName evidence="2">Uncharacterized protein</fullName>
    </submittedName>
</protein>
<evidence type="ECO:0000313" key="2">
    <source>
        <dbReference type="EMBL" id="MDP4095620.1"/>
    </source>
</evidence>
<dbReference type="Proteomes" id="UP001241848">
    <property type="component" value="Unassembled WGS sequence"/>
</dbReference>
<keyword evidence="3" id="KW-1185">Reference proteome</keyword>
<gene>
    <name evidence="2" type="ORF">OIN60_02285</name>
</gene>
<evidence type="ECO:0000313" key="3">
    <source>
        <dbReference type="Proteomes" id="UP001241848"/>
    </source>
</evidence>
<dbReference type="RefSeq" id="WP_305753256.1">
    <property type="nucleotide sequence ID" value="NZ_JAPCKK010000004.1"/>
</dbReference>
<evidence type="ECO:0000256" key="1">
    <source>
        <dbReference type="SAM" id="MobiDB-lite"/>
    </source>
</evidence>